<accession>A0A9X3Z2F3</accession>
<organism evidence="1 2">
    <name type="scientific">Brevibacillus thermoruber</name>
    <dbReference type="NCBI Taxonomy" id="33942"/>
    <lineage>
        <taxon>Bacteria</taxon>
        <taxon>Bacillati</taxon>
        <taxon>Bacillota</taxon>
        <taxon>Bacilli</taxon>
        <taxon>Bacillales</taxon>
        <taxon>Paenibacillaceae</taxon>
        <taxon>Brevibacillus</taxon>
    </lineage>
</organism>
<dbReference type="RefSeq" id="WP_271139555.1">
    <property type="nucleotide sequence ID" value="NZ_JAPYYP010000003.1"/>
</dbReference>
<evidence type="ECO:0000313" key="1">
    <source>
        <dbReference type="EMBL" id="MDA5107569.1"/>
    </source>
</evidence>
<protein>
    <submittedName>
        <fullName evidence="1">Uncharacterized protein</fullName>
    </submittedName>
</protein>
<dbReference type="Proteomes" id="UP001151071">
    <property type="component" value="Unassembled WGS sequence"/>
</dbReference>
<name>A0A9X3Z2F3_9BACL</name>
<reference evidence="1" key="1">
    <citation type="submission" date="2022-12" db="EMBL/GenBank/DDBJ databases">
        <title>Draft genome sequence of the thermophilic strain Brevibacillus thermoruber HT42, isolated from Los Humeros, Puebla, Mexico, with biotechnological potential.</title>
        <authorList>
            <person name="Lara Sanchez J."/>
            <person name="Solis Palacios R."/>
            <person name="Bustos Baena A.S."/>
            <person name="Ruz Baez A.E."/>
            <person name="Espinosa Luna G."/>
            <person name="Oliart Ros R.M."/>
        </authorList>
    </citation>
    <scope>NUCLEOTIDE SEQUENCE</scope>
    <source>
        <strain evidence="1">HT42</strain>
    </source>
</reference>
<comment type="caution">
    <text evidence="1">The sequence shown here is derived from an EMBL/GenBank/DDBJ whole genome shotgun (WGS) entry which is preliminary data.</text>
</comment>
<dbReference type="AlphaFoldDB" id="A0A9X3Z2F3"/>
<gene>
    <name evidence="1" type="ORF">O3V59_04285</name>
</gene>
<dbReference type="EMBL" id="JAPYYP010000003">
    <property type="protein sequence ID" value="MDA5107569.1"/>
    <property type="molecule type" value="Genomic_DNA"/>
</dbReference>
<sequence length="41" mass="4819">MDQQAWIDWLHAETAVPFADEVFELVINRHESYRPEEVCGS</sequence>
<proteinExistence type="predicted"/>
<evidence type="ECO:0000313" key="2">
    <source>
        <dbReference type="Proteomes" id="UP001151071"/>
    </source>
</evidence>
<keyword evidence="2" id="KW-1185">Reference proteome</keyword>